<dbReference type="InterPro" id="IPR000719">
    <property type="entry name" value="Prot_kinase_dom"/>
</dbReference>
<evidence type="ECO:0000256" key="3">
    <source>
        <dbReference type="ARBA" id="ARBA00022679"/>
    </source>
</evidence>
<dbReference type="InterPro" id="IPR011009">
    <property type="entry name" value="Kinase-like_dom_sf"/>
</dbReference>
<keyword evidence="12" id="KW-1185">Reference proteome</keyword>
<dbReference type="SUPFAM" id="SSF56112">
    <property type="entry name" value="Protein kinase-like (PK-like)"/>
    <property type="match status" value="1"/>
</dbReference>
<keyword evidence="9" id="KW-0812">Transmembrane</keyword>
<protein>
    <recommendedName>
        <fullName evidence="2">non-specific serine/threonine protein kinase</fullName>
        <ecNumber evidence="2">2.7.11.1</ecNumber>
    </recommendedName>
</protein>
<dbReference type="AlphaFoldDB" id="A0A8J3IH88"/>
<dbReference type="Gene3D" id="1.10.510.10">
    <property type="entry name" value="Transferase(Phosphotransferase) domain 1"/>
    <property type="match status" value="1"/>
</dbReference>
<feature type="binding site" evidence="7">
    <location>
        <position position="48"/>
    </location>
    <ligand>
        <name>ATP</name>
        <dbReference type="ChEBI" id="CHEBI:30616"/>
    </ligand>
</feature>
<evidence type="ECO:0000256" key="9">
    <source>
        <dbReference type="SAM" id="Phobius"/>
    </source>
</evidence>
<dbReference type="SMART" id="SM00220">
    <property type="entry name" value="S_TKc"/>
    <property type="match status" value="1"/>
</dbReference>
<feature type="compositionally biased region" description="Pro residues" evidence="8">
    <location>
        <begin position="395"/>
        <end position="405"/>
    </location>
</feature>
<dbReference type="PANTHER" id="PTHR43671:SF13">
    <property type="entry name" value="SERINE_THREONINE-PROTEIN KINASE NEK2"/>
    <property type="match status" value="1"/>
</dbReference>
<feature type="region of interest" description="Disordered" evidence="8">
    <location>
        <begin position="382"/>
        <end position="406"/>
    </location>
</feature>
<dbReference type="InterPro" id="IPR050660">
    <property type="entry name" value="NEK_Ser/Thr_kinase"/>
</dbReference>
<keyword evidence="3" id="KW-0808">Transferase</keyword>
<dbReference type="Gene3D" id="3.30.200.20">
    <property type="entry name" value="Phosphorylase Kinase, domain 1"/>
    <property type="match status" value="1"/>
</dbReference>
<proteinExistence type="inferred from homology"/>
<keyword evidence="6 7" id="KW-0067">ATP-binding</keyword>
<dbReference type="EMBL" id="BNJK01000001">
    <property type="protein sequence ID" value="GHO91264.1"/>
    <property type="molecule type" value="Genomic_DNA"/>
</dbReference>
<dbReference type="InterPro" id="IPR008271">
    <property type="entry name" value="Ser/Thr_kinase_AS"/>
</dbReference>
<dbReference type="PANTHER" id="PTHR43671">
    <property type="entry name" value="SERINE/THREONINE-PROTEIN KINASE NEK"/>
    <property type="match status" value="1"/>
</dbReference>
<evidence type="ECO:0000259" key="10">
    <source>
        <dbReference type="PROSITE" id="PS50011"/>
    </source>
</evidence>
<evidence type="ECO:0000256" key="2">
    <source>
        <dbReference type="ARBA" id="ARBA00012513"/>
    </source>
</evidence>
<evidence type="ECO:0000313" key="12">
    <source>
        <dbReference type="Proteomes" id="UP000597444"/>
    </source>
</evidence>
<feature type="domain" description="Protein kinase" evidence="10">
    <location>
        <begin position="18"/>
        <end position="278"/>
    </location>
</feature>
<dbReference type="GO" id="GO:0004674">
    <property type="term" value="F:protein serine/threonine kinase activity"/>
    <property type="evidence" value="ECO:0007669"/>
    <property type="project" value="UniProtKB-EC"/>
</dbReference>
<dbReference type="Pfam" id="PF00069">
    <property type="entry name" value="Pkinase"/>
    <property type="match status" value="1"/>
</dbReference>
<evidence type="ECO:0000256" key="7">
    <source>
        <dbReference type="PROSITE-ProRule" id="PRU10141"/>
    </source>
</evidence>
<evidence type="ECO:0000256" key="4">
    <source>
        <dbReference type="ARBA" id="ARBA00022741"/>
    </source>
</evidence>
<feature type="transmembrane region" description="Helical" evidence="9">
    <location>
        <begin position="333"/>
        <end position="356"/>
    </location>
</feature>
<dbReference type="PROSITE" id="PS00107">
    <property type="entry name" value="PROTEIN_KINASE_ATP"/>
    <property type="match status" value="1"/>
</dbReference>
<accession>A0A8J3IH88</accession>
<evidence type="ECO:0000256" key="8">
    <source>
        <dbReference type="SAM" id="MobiDB-lite"/>
    </source>
</evidence>
<organism evidence="11 12">
    <name type="scientific">Reticulibacter mediterranei</name>
    <dbReference type="NCBI Taxonomy" id="2778369"/>
    <lineage>
        <taxon>Bacteria</taxon>
        <taxon>Bacillati</taxon>
        <taxon>Chloroflexota</taxon>
        <taxon>Ktedonobacteria</taxon>
        <taxon>Ktedonobacterales</taxon>
        <taxon>Reticulibacteraceae</taxon>
        <taxon>Reticulibacter</taxon>
    </lineage>
</organism>
<gene>
    <name evidence="11" type="ORF">KSF_013120</name>
</gene>
<evidence type="ECO:0000256" key="5">
    <source>
        <dbReference type="ARBA" id="ARBA00022777"/>
    </source>
</evidence>
<reference evidence="11" key="1">
    <citation type="submission" date="2020-10" db="EMBL/GenBank/DDBJ databases">
        <title>Taxonomic study of unclassified bacteria belonging to the class Ktedonobacteria.</title>
        <authorList>
            <person name="Yabe S."/>
            <person name="Wang C.M."/>
            <person name="Zheng Y."/>
            <person name="Sakai Y."/>
            <person name="Cavaletti L."/>
            <person name="Monciardini P."/>
            <person name="Donadio S."/>
        </authorList>
    </citation>
    <scope>NUCLEOTIDE SEQUENCE</scope>
    <source>
        <strain evidence="11">ID150040</strain>
    </source>
</reference>
<sequence length="519" mass="56675">MRDVSTKYAKGTVVANRYIIDELLGTGGFGAVYRVRDRRVKGNVFALKEVVDPNKHELDSFMSECTILKRLDHYALPHVYRVFEDHTHHRIYMLMDYADGPNLEKLRQQQSGKRFSLSRVITIMAPIVDAIIYLHTQQPPIIHRDIKPANIIVPRTDDDAVLVDFGIAKEYVQDSTTTAVRHCSPGYGAPEHYATGTNICTDVYSLGATFYALLTGVIPVDALHRMTQMSSKGVDPLQRVNELVPTLSGELAEIIARSMSINGDDRFASVEEFWQAIQNCKIDEAENDVRVDEEPSQPLATPSVITIPTPPELVTPSVAVRSMPLSSPRSRSLIMLLCCIVLIALVSGAVWGAGLLSSGQQANKIVLTATLAAVHSPLATATHTQPSVSATPTMQPTPSPIPPQYPALTRSYNGTISNKYTTPSTNSDMALSQLQQDGMVIHGYFSVGAGLVGNGNFAGTVTIDSKVRFLVPSYGGLLPLFFDGRVQRDGSISGSYCSYQNNRCNYASGGYGNWYVTPS</sequence>
<dbReference type="InterPro" id="IPR017441">
    <property type="entry name" value="Protein_kinase_ATP_BS"/>
</dbReference>
<dbReference type="RefSeq" id="WP_220202168.1">
    <property type="nucleotide sequence ID" value="NZ_BNJK01000001.1"/>
</dbReference>
<evidence type="ECO:0000313" key="11">
    <source>
        <dbReference type="EMBL" id="GHO91264.1"/>
    </source>
</evidence>
<dbReference type="PROSITE" id="PS00108">
    <property type="entry name" value="PROTEIN_KINASE_ST"/>
    <property type="match status" value="1"/>
</dbReference>
<keyword evidence="9" id="KW-1133">Transmembrane helix</keyword>
<dbReference type="CDD" id="cd14014">
    <property type="entry name" value="STKc_PknB_like"/>
    <property type="match status" value="1"/>
</dbReference>
<name>A0A8J3IH88_9CHLR</name>
<dbReference type="EC" id="2.7.11.1" evidence="2"/>
<evidence type="ECO:0000256" key="6">
    <source>
        <dbReference type="ARBA" id="ARBA00022840"/>
    </source>
</evidence>
<dbReference type="PROSITE" id="PS50011">
    <property type="entry name" value="PROTEIN_KINASE_DOM"/>
    <property type="match status" value="1"/>
</dbReference>
<keyword evidence="4 7" id="KW-0547">Nucleotide-binding</keyword>
<dbReference type="Proteomes" id="UP000597444">
    <property type="component" value="Unassembled WGS sequence"/>
</dbReference>
<dbReference type="GO" id="GO:0005524">
    <property type="term" value="F:ATP binding"/>
    <property type="evidence" value="ECO:0007669"/>
    <property type="project" value="UniProtKB-UniRule"/>
</dbReference>
<evidence type="ECO:0000256" key="1">
    <source>
        <dbReference type="ARBA" id="ARBA00010886"/>
    </source>
</evidence>
<keyword evidence="9" id="KW-0472">Membrane</keyword>
<comment type="caution">
    <text evidence="11">The sequence shown here is derived from an EMBL/GenBank/DDBJ whole genome shotgun (WGS) entry which is preliminary data.</text>
</comment>
<keyword evidence="5" id="KW-0418">Kinase</keyword>
<feature type="transmembrane region" description="Helical" evidence="9">
    <location>
        <begin position="203"/>
        <end position="223"/>
    </location>
</feature>
<comment type="similarity">
    <text evidence="1">Belongs to the protein kinase superfamily. NEK Ser/Thr protein kinase family. NIMA subfamily.</text>
</comment>